<dbReference type="EMBL" id="BTGD01000010">
    <property type="protein sequence ID" value="GMM56994.1"/>
    <property type="molecule type" value="Genomic_DNA"/>
</dbReference>
<dbReference type="PANTHER" id="PTHR23149">
    <property type="entry name" value="G PATCH DOMAIN CONTAINING PROTEIN"/>
    <property type="match status" value="1"/>
</dbReference>
<sequence>MSIRSMNSSEYLKSYGWEEGEALKEGGLKKPILVKHKRDKKGLGSAPGNDDSEAWWERLFDGHLKNLEVSTSTKKSGIVFKQNKVVATAVSKQSSPLYQWFVKGEGLKGTIKKEETTIQENHMVVASISKSKKRRRKDDGVDDDKEKKHKKHKKSKDRKSKEKKGHEKKSKGKVSKHKKSKDKKSKDKKSRDKKSKHKKSKDKKSKDKKSKDKESK</sequence>
<reference evidence="2 3" key="1">
    <citation type="journal article" date="2023" name="Elife">
        <title>Identification of key yeast species and microbe-microbe interactions impacting larval growth of Drosophila in the wild.</title>
        <authorList>
            <person name="Mure A."/>
            <person name="Sugiura Y."/>
            <person name="Maeda R."/>
            <person name="Honda K."/>
            <person name="Sakurai N."/>
            <person name="Takahashi Y."/>
            <person name="Watada M."/>
            <person name="Katoh T."/>
            <person name="Gotoh A."/>
            <person name="Gotoh Y."/>
            <person name="Taniguchi I."/>
            <person name="Nakamura K."/>
            <person name="Hayashi T."/>
            <person name="Katayama T."/>
            <person name="Uemura T."/>
            <person name="Hattori Y."/>
        </authorList>
    </citation>
    <scope>NUCLEOTIDE SEQUENCE [LARGE SCALE GENOMIC DNA]</scope>
    <source>
        <strain evidence="2 3">KH-74</strain>
    </source>
</reference>
<protein>
    <submittedName>
        <fullName evidence="2">Tma23 protein</fullName>
    </submittedName>
</protein>
<accession>A0AAV5RZH3</accession>
<dbReference type="InterPro" id="IPR050656">
    <property type="entry name" value="PINX1"/>
</dbReference>
<dbReference type="PANTHER" id="PTHR23149:SF26">
    <property type="entry name" value="PROTEIN TMA23"/>
    <property type="match status" value="1"/>
</dbReference>
<evidence type="ECO:0000313" key="2">
    <source>
        <dbReference type="EMBL" id="GMM56994.1"/>
    </source>
</evidence>
<organism evidence="2 3">
    <name type="scientific">Maudiozyma humilis</name>
    <name type="common">Sour dough yeast</name>
    <name type="synonym">Kazachstania humilis</name>
    <dbReference type="NCBI Taxonomy" id="51915"/>
    <lineage>
        <taxon>Eukaryota</taxon>
        <taxon>Fungi</taxon>
        <taxon>Dikarya</taxon>
        <taxon>Ascomycota</taxon>
        <taxon>Saccharomycotina</taxon>
        <taxon>Saccharomycetes</taxon>
        <taxon>Saccharomycetales</taxon>
        <taxon>Saccharomycetaceae</taxon>
        <taxon>Maudiozyma</taxon>
    </lineage>
</organism>
<name>A0AAV5RZH3_MAUHU</name>
<feature type="compositionally biased region" description="Basic residues" evidence="1">
    <location>
        <begin position="147"/>
        <end position="208"/>
    </location>
</feature>
<dbReference type="Proteomes" id="UP001377567">
    <property type="component" value="Unassembled WGS sequence"/>
</dbReference>
<comment type="caution">
    <text evidence="2">The sequence shown here is derived from an EMBL/GenBank/DDBJ whole genome shotgun (WGS) entry which is preliminary data.</text>
</comment>
<feature type="region of interest" description="Disordered" evidence="1">
    <location>
        <begin position="118"/>
        <end position="216"/>
    </location>
</feature>
<dbReference type="AlphaFoldDB" id="A0AAV5RZH3"/>
<keyword evidence="3" id="KW-1185">Reference proteome</keyword>
<evidence type="ECO:0000256" key="1">
    <source>
        <dbReference type="SAM" id="MobiDB-lite"/>
    </source>
</evidence>
<gene>
    <name evidence="2" type="ORF">DAKH74_036100</name>
</gene>
<proteinExistence type="predicted"/>
<evidence type="ECO:0000313" key="3">
    <source>
        <dbReference type="Proteomes" id="UP001377567"/>
    </source>
</evidence>